<reference evidence="2 3" key="1">
    <citation type="journal article" date="2019" name="Commun. Biol.">
        <title>The bagworm genome reveals a unique fibroin gene that provides high tensile strength.</title>
        <authorList>
            <person name="Kono N."/>
            <person name="Nakamura H."/>
            <person name="Ohtoshi R."/>
            <person name="Tomita M."/>
            <person name="Numata K."/>
            <person name="Arakawa K."/>
        </authorList>
    </citation>
    <scope>NUCLEOTIDE SEQUENCE [LARGE SCALE GENOMIC DNA]</scope>
</reference>
<organism evidence="2 3">
    <name type="scientific">Eumeta variegata</name>
    <name type="common">Bagworm moth</name>
    <name type="synonym">Eumeta japonica</name>
    <dbReference type="NCBI Taxonomy" id="151549"/>
    <lineage>
        <taxon>Eukaryota</taxon>
        <taxon>Metazoa</taxon>
        <taxon>Ecdysozoa</taxon>
        <taxon>Arthropoda</taxon>
        <taxon>Hexapoda</taxon>
        <taxon>Insecta</taxon>
        <taxon>Pterygota</taxon>
        <taxon>Neoptera</taxon>
        <taxon>Endopterygota</taxon>
        <taxon>Lepidoptera</taxon>
        <taxon>Glossata</taxon>
        <taxon>Ditrysia</taxon>
        <taxon>Tineoidea</taxon>
        <taxon>Psychidae</taxon>
        <taxon>Oiketicinae</taxon>
        <taxon>Eumeta</taxon>
    </lineage>
</organism>
<accession>A0A4C1ZY02</accession>
<name>A0A4C1ZY02_EUMVA</name>
<evidence type="ECO:0000313" key="3">
    <source>
        <dbReference type="Proteomes" id="UP000299102"/>
    </source>
</evidence>
<evidence type="ECO:0000256" key="1">
    <source>
        <dbReference type="SAM" id="MobiDB-lite"/>
    </source>
</evidence>
<dbReference type="GO" id="GO:0003676">
    <property type="term" value="F:nucleic acid binding"/>
    <property type="evidence" value="ECO:0007669"/>
    <property type="project" value="InterPro"/>
</dbReference>
<evidence type="ECO:0008006" key="4">
    <source>
        <dbReference type="Google" id="ProtNLM"/>
    </source>
</evidence>
<dbReference type="Proteomes" id="UP000299102">
    <property type="component" value="Unassembled WGS sequence"/>
</dbReference>
<comment type="caution">
    <text evidence="2">The sequence shown here is derived from an EMBL/GenBank/DDBJ whole genome shotgun (WGS) entry which is preliminary data.</text>
</comment>
<feature type="compositionally biased region" description="Polar residues" evidence="1">
    <location>
        <begin position="10"/>
        <end position="24"/>
    </location>
</feature>
<gene>
    <name evidence="2" type="ORF">EVAR_92010_1</name>
</gene>
<dbReference type="InterPro" id="IPR036397">
    <property type="entry name" value="RNaseH_sf"/>
</dbReference>
<feature type="region of interest" description="Disordered" evidence="1">
    <location>
        <begin position="1"/>
        <end position="28"/>
    </location>
</feature>
<proteinExistence type="predicted"/>
<sequence length="214" mass="24693">MMRPAIDSLENGSTSLKETGSTLEKPNPGVQERYVEMLDDFFVPELQNFPGYNQRIWFRQDRQLHTSNSRQNYVCTHIVLRLPPYHPDFNPIENIWAQIKGPPLSSRSSNSKSEYANHFSEPCLALEIRILGRSFLATVISKQDLKTCTLEADNGHDGFLNKSIELADLTTNEEHLIDLAANGMFKMEFRLQCRRNLEEKIQEYPRAGKENLNY</sequence>
<protein>
    <recommendedName>
        <fullName evidence="4">Tc1-like transposase DDE domain-containing protein</fullName>
    </recommendedName>
</protein>
<keyword evidence="3" id="KW-1185">Reference proteome</keyword>
<dbReference type="AlphaFoldDB" id="A0A4C1ZY02"/>
<evidence type="ECO:0000313" key="2">
    <source>
        <dbReference type="EMBL" id="GBP91733.1"/>
    </source>
</evidence>
<dbReference type="Gene3D" id="3.30.420.10">
    <property type="entry name" value="Ribonuclease H-like superfamily/Ribonuclease H"/>
    <property type="match status" value="1"/>
</dbReference>
<dbReference type="OrthoDB" id="2266637at2759"/>
<dbReference type="EMBL" id="BGZK01002202">
    <property type="protein sequence ID" value="GBP91733.1"/>
    <property type="molecule type" value="Genomic_DNA"/>
</dbReference>